<dbReference type="RefSeq" id="WP_379153331.1">
    <property type="nucleotide sequence ID" value="NZ_JBHSRJ010000004.1"/>
</dbReference>
<dbReference type="EMBL" id="JBHSRJ010000004">
    <property type="protein sequence ID" value="MFC6043339.1"/>
    <property type="molecule type" value="Genomic_DNA"/>
</dbReference>
<organism evidence="1 2">
    <name type="scientific">Nocardioides hankookensis</name>
    <dbReference type="NCBI Taxonomy" id="443157"/>
    <lineage>
        <taxon>Bacteria</taxon>
        <taxon>Bacillati</taxon>
        <taxon>Actinomycetota</taxon>
        <taxon>Actinomycetes</taxon>
        <taxon>Propionibacteriales</taxon>
        <taxon>Nocardioidaceae</taxon>
        <taxon>Nocardioides</taxon>
    </lineage>
</organism>
<proteinExistence type="predicted"/>
<evidence type="ECO:0000313" key="2">
    <source>
        <dbReference type="Proteomes" id="UP001596135"/>
    </source>
</evidence>
<gene>
    <name evidence="1" type="ORF">ACFPYL_09655</name>
</gene>
<dbReference type="InterPro" id="IPR021903">
    <property type="entry name" value="DUF3515"/>
</dbReference>
<reference evidence="2" key="1">
    <citation type="journal article" date="2019" name="Int. J. Syst. Evol. Microbiol.">
        <title>The Global Catalogue of Microorganisms (GCM) 10K type strain sequencing project: providing services to taxonomists for standard genome sequencing and annotation.</title>
        <authorList>
            <consortium name="The Broad Institute Genomics Platform"/>
            <consortium name="The Broad Institute Genome Sequencing Center for Infectious Disease"/>
            <person name="Wu L."/>
            <person name="Ma J."/>
        </authorList>
    </citation>
    <scope>NUCLEOTIDE SEQUENCE [LARGE SCALE GENOMIC DNA]</scope>
    <source>
        <strain evidence="2">CCUG 54522</strain>
    </source>
</reference>
<accession>A0ABW1LI43</accession>
<protein>
    <submittedName>
        <fullName evidence="1">DUF3515 domain-containing protein</fullName>
    </submittedName>
</protein>
<comment type="caution">
    <text evidence="1">The sequence shown here is derived from an EMBL/GenBank/DDBJ whole genome shotgun (WGS) entry which is preliminary data.</text>
</comment>
<evidence type="ECO:0000313" key="1">
    <source>
        <dbReference type="EMBL" id="MFC6043339.1"/>
    </source>
</evidence>
<sequence>MSLRTRGVVACATLLLATACRSGPPDIPRPDLPKEEDAACRALVADLPATLAGEASVEVTGATAYGAAWGDPAIVLTCGVGAVDLDDVPKCVVADGVGWLVPPDEVDGDRDATFTADGYSPRVQLEVPRDYLPEQGASALAELAAPIKAHTTKMVPCV</sequence>
<dbReference type="Proteomes" id="UP001596135">
    <property type="component" value="Unassembled WGS sequence"/>
</dbReference>
<dbReference type="PROSITE" id="PS51257">
    <property type="entry name" value="PROKAR_LIPOPROTEIN"/>
    <property type="match status" value="1"/>
</dbReference>
<dbReference type="Pfam" id="PF12028">
    <property type="entry name" value="DUF3515"/>
    <property type="match status" value="1"/>
</dbReference>
<keyword evidence="2" id="KW-1185">Reference proteome</keyword>
<name>A0ABW1LI43_9ACTN</name>